<sequence>MLSEQPKRSLGWILLTEPKPNWIKRKIENEEFEIKLILPEVSRIKIYEELVKEIKALQIKALHSINKMLNNIGIS</sequence>
<evidence type="ECO:0000313" key="2">
    <source>
        <dbReference type="Proteomes" id="UP000789920"/>
    </source>
</evidence>
<reference evidence="1" key="1">
    <citation type="submission" date="2021-06" db="EMBL/GenBank/DDBJ databases">
        <authorList>
            <person name="Kallberg Y."/>
            <person name="Tangrot J."/>
            <person name="Rosling A."/>
        </authorList>
    </citation>
    <scope>NUCLEOTIDE SEQUENCE</scope>
    <source>
        <strain evidence="1">MA461A</strain>
    </source>
</reference>
<gene>
    <name evidence="1" type="ORF">RPERSI_LOCUS36405</name>
</gene>
<keyword evidence="2" id="KW-1185">Reference proteome</keyword>
<evidence type="ECO:0000313" key="1">
    <source>
        <dbReference type="EMBL" id="CAG8851096.1"/>
    </source>
</evidence>
<accession>A0ACA9SZ84</accession>
<comment type="caution">
    <text evidence="1">The sequence shown here is derived from an EMBL/GenBank/DDBJ whole genome shotgun (WGS) entry which is preliminary data.</text>
</comment>
<proteinExistence type="predicted"/>
<organism evidence="1 2">
    <name type="scientific">Racocetra persica</name>
    <dbReference type="NCBI Taxonomy" id="160502"/>
    <lineage>
        <taxon>Eukaryota</taxon>
        <taxon>Fungi</taxon>
        <taxon>Fungi incertae sedis</taxon>
        <taxon>Mucoromycota</taxon>
        <taxon>Glomeromycotina</taxon>
        <taxon>Glomeromycetes</taxon>
        <taxon>Diversisporales</taxon>
        <taxon>Gigasporaceae</taxon>
        <taxon>Racocetra</taxon>
    </lineage>
</organism>
<name>A0ACA9SZ84_9GLOM</name>
<protein>
    <submittedName>
        <fullName evidence="1">32914_t:CDS:1</fullName>
    </submittedName>
</protein>
<feature type="non-terminal residue" evidence="1">
    <location>
        <position position="75"/>
    </location>
</feature>
<dbReference type="EMBL" id="CAJVQC010174195">
    <property type="protein sequence ID" value="CAG8851096.1"/>
    <property type="molecule type" value="Genomic_DNA"/>
</dbReference>
<feature type="non-terminal residue" evidence="1">
    <location>
        <position position="1"/>
    </location>
</feature>
<dbReference type="Proteomes" id="UP000789920">
    <property type="component" value="Unassembled WGS sequence"/>
</dbReference>